<proteinExistence type="inferred from homology"/>
<keyword evidence="5 7" id="KW-0472">Membrane</keyword>
<evidence type="ECO:0000256" key="7">
    <source>
        <dbReference type="SAM" id="Phobius"/>
    </source>
</evidence>
<evidence type="ECO:0000313" key="9">
    <source>
        <dbReference type="Proteomes" id="UP000322876"/>
    </source>
</evidence>
<keyword evidence="3 6" id="KW-0812">Transmembrane</keyword>
<comment type="subcellular location">
    <subcellularLocation>
        <location evidence="6">Cell membrane</location>
        <topology evidence="6">Multi-pass membrane protein</topology>
    </subcellularLocation>
    <subcellularLocation>
        <location evidence="1">Membrane</location>
        <topology evidence="1">Multi-pass membrane protein</topology>
    </subcellularLocation>
</comment>
<feature type="transmembrane region" description="Helical" evidence="7">
    <location>
        <begin position="50"/>
        <end position="69"/>
    </location>
</feature>
<dbReference type="InterPro" id="IPR037294">
    <property type="entry name" value="ABC_BtuC-like"/>
</dbReference>
<feature type="transmembrane region" description="Helical" evidence="7">
    <location>
        <begin position="103"/>
        <end position="120"/>
    </location>
</feature>
<sequence>MTTAVPHAEVSVMNDLFAIDIIKYSFLTGLILSVLCGFLSFFIVEKKLSFLTVAVSHSAFGALALALLINFNRDAILYIFCFSVALIVFEIKKRTVIEFETILGIFFAFTMALGIIFLKFSNNGAFDLNATLFGSVVSSTKSDLIKTAFIGILIFAVYFLFFKDIIFTLFDEDVAKVSGINTNFINYIILFSITLVIVTGIKIIGIILLTAFMTIPASIALNFTSSYRATILVSTILSLIIFTGSFFLAYFYDLPPGATTVVVGTIIFTLVHIIKSN</sequence>
<dbReference type="PANTHER" id="PTHR30477:SF0">
    <property type="entry name" value="METAL TRANSPORT SYSTEM MEMBRANE PROTEIN TM_0125-RELATED"/>
    <property type="match status" value="1"/>
</dbReference>
<dbReference type="OrthoDB" id="9798540at2"/>
<feature type="transmembrane region" description="Helical" evidence="7">
    <location>
        <begin position="144"/>
        <end position="162"/>
    </location>
</feature>
<evidence type="ECO:0000256" key="1">
    <source>
        <dbReference type="ARBA" id="ARBA00004141"/>
    </source>
</evidence>
<dbReference type="EMBL" id="VFJB01000004">
    <property type="protein sequence ID" value="KAA0258564.1"/>
    <property type="molecule type" value="Genomic_DNA"/>
</dbReference>
<feature type="transmembrane region" description="Helical" evidence="7">
    <location>
        <begin position="75"/>
        <end position="91"/>
    </location>
</feature>
<evidence type="ECO:0000256" key="5">
    <source>
        <dbReference type="ARBA" id="ARBA00023136"/>
    </source>
</evidence>
<evidence type="ECO:0000256" key="3">
    <source>
        <dbReference type="ARBA" id="ARBA00022692"/>
    </source>
</evidence>
<protein>
    <submittedName>
        <fullName evidence="8">Metal ABC transporter permease</fullName>
    </submittedName>
</protein>
<accession>A0A5A8F5A4</accession>
<name>A0A5A8F5A4_9BACT</name>
<gene>
    <name evidence="8" type="ORF">FHQ18_05240</name>
</gene>
<feature type="transmembrane region" description="Helical" evidence="7">
    <location>
        <begin position="21"/>
        <end position="43"/>
    </location>
</feature>
<dbReference type="GO" id="GO:0055085">
    <property type="term" value="P:transmembrane transport"/>
    <property type="evidence" value="ECO:0007669"/>
    <property type="project" value="InterPro"/>
</dbReference>
<dbReference type="AlphaFoldDB" id="A0A5A8F5A4"/>
<feature type="transmembrane region" description="Helical" evidence="7">
    <location>
        <begin position="257"/>
        <end position="274"/>
    </location>
</feature>
<dbReference type="PANTHER" id="PTHR30477">
    <property type="entry name" value="ABC-TRANSPORTER METAL-BINDING PROTEIN"/>
    <property type="match status" value="1"/>
</dbReference>
<keyword evidence="6" id="KW-0813">Transport</keyword>
<reference evidence="8 9" key="1">
    <citation type="submission" date="2019-06" db="EMBL/GenBank/DDBJ databases">
        <title>Genomic insights into carbon and energy metabolism of Deferribacter autotrophicus revealed new metabolic traits in the phylum Deferribacteres.</title>
        <authorList>
            <person name="Slobodkin A.I."/>
            <person name="Slobodkina G.B."/>
            <person name="Allioux M."/>
            <person name="Alain K."/>
            <person name="Jebbar M."/>
            <person name="Shadrin V."/>
            <person name="Kublanov I.V."/>
            <person name="Toshchakov S.V."/>
            <person name="Bonch-Osmolovskaya E.A."/>
        </authorList>
    </citation>
    <scope>NUCLEOTIDE SEQUENCE [LARGE SCALE GENOMIC DNA]</scope>
    <source>
        <strain evidence="8 9">SL50</strain>
    </source>
</reference>
<evidence type="ECO:0000313" key="8">
    <source>
        <dbReference type="EMBL" id="KAA0258564.1"/>
    </source>
</evidence>
<evidence type="ECO:0000256" key="2">
    <source>
        <dbReference type="ARBA" id="ARBA00008034"/>
    </source>
</evidence>
<evidence type="ECO:0000256" key="4">
    <source>
        <dbReference type="ARBA" id="ARBA00022989"/>
    </source>
</evidence>
<dbReference type="Pfam" id="PF00950">
    <property type="entry name" value="ABC-3"/>
    <property type="match status" value="1"/>
</dbReference>
<keyword evidence="4 7" id="KW-1133">Transmembrane helix</keyword>
<feature type="transmembrane region" description="Helical" evidence="7">
    <location>
        <begin position="203"/>
        <end position="223"/>
    </location>
</feature>
<dbReference type="SUPFAM" id="SSF81345">
    <property type="entry name" value="ABC transporter involved in vitamin B12 uptake, BtuC"/>
    <property type="match status" value="1"/>
</dbReference>
<feature type="transmembrane region" description="Helical" evidence="7">
    <location>
        <begin position="230"/>
        <end position="251"/>
    </location>
</feature>
<dbReference type="InterPro" id="IPR001626">
    <property type="entry name" value="ABC_TroCD"/>
</dbReference>
<dbReference type="Gene3D" id="1.10.3470.10">
    <property type="entry name" value="ABC transporter involved in vitamin B12 uptake, BtuC"/>
    <property type="match status" value="1"/>
</dbReference>
<comment type="similarity">
    <text evidence="2 6">Belongs to the ABC-3 integral membrane protein family.</text>
</comment>
<comment type="caution">
    <text evidence="8">The sequence shown here is derived from an EMBL/GenBank/DDBJ whole genome shotgun (WGS) entry which is preliminary data.</text>
</comment>
<dbReference type="Proteomes" id="UP000322876">
    <property type="component" value="Unassembled WGS sequence"/>
</dbReference>
<dbReference type="GO" id="GO:0010043">
    <property type="term" value="P:response to zinc ion"/>
    <property type="evidence" value="ECO:0007669"/>
    <property type="project" value="TreeGrafter"/>
</dbReference>
<keyword evidence="9" id="KW-1185">Reference proteome</keyword>
<organism evidence="8 9">
    <name type="scientific">Deferribacter autotrophicus</name>
    <dbReference type="NCBI Taxonomy" id="500465"/>
    <lineage>
        <taxon>Bacteria</taxon>
        <taxon>Pseudomonadati</taxon>
        <taxon>Deferribacterota</taxon>
        <taxon>Deferribacteres</taxon>
        <taxon>Deferribacterales</taxon>
        <taxon>Deferribacteraceae</taxon>
        <taxon>Deferribacter</taxon>
    </lineage>
</organism>
<evidence type="ECO:0000256" key="6">
    <source>
        <dbReference type="RuleBase" id="RU003943"/>
    </source>
</evidence>
<dbReference type="GO" id="GO:0043190">
    <property type="term" value="C:ATP-binding cassette (ABC) transporter complex"/>
    <property type="evidence" value="ECO:0007669"/>
    <property type="project" value="InterPro"/>
</dbReference>
<feature type="transmembrane region" description="Helical" evidence="7">
    <location>
        <begin position="174"/>
        <end position="197"/>
    </location>
</feature>